<evidence type="ECO:0000256" key="7">
    <source>
        <dbReference type="ARBA" id="ARBA00022741"/>
    </source>
</evidence>
<dbReference type="InterPro" id="IPR004821">
    <property type="entry name" value="Cyt_trans-like"/>
</dbReference>
<dbReference type="InterPro" id="IPR005248">
    <property type="entry name" value="NadD/NMNAT"/>
</dbReference>
<dbReference type="OrthoDB" id="5295945at2"/>
<organism evidence="13 14">
    <name type="scientific">Phaeodactylibacter xiamenensis</name>
    <dbReference type="NCBI Taxonomy" id="1524460"/>
    <lineage>
        <taxon>Bacteria</taxon>
        <taxon>Pseudomonadati</taxon>
        <taxon>Bacteroidota</taxon>
        <taxon>Saprospiria</taxon>
        <taxon>Saprospirales</taxon>
        <taxon>Haliscomenobacteraceae</taxon>
        <taxon>Phaeodactylibacter</taxon>
    </lineage>
</organism>
<keyword evidence="7 11" id="KW-0547">Nucleotide-binding</keyword>
<protein>
    <recommendedName>
        <fullName evidence="11">Probable nicotinate-nucleotide adenylyltransferase</fullName>
        <ecNumber evidence="11">2.7.7.18</ecNumber>
    </recommendedName>
    <alternativeName>
        <fullName evidence="11">Deamido-NAD(+) diphosphorylase</fullName>
    </alternativeName>
    <alternativeName>
        <fullName evidence="11">Deamido-NAD(+) pyrophosphorylase</fullName>
    </alternativeName>
    <alternativeName>
        <fullName evidence="11">Nicotinate mononucleotide adenylyltransferase</fullName>
        <shortName evidence="11">NaMN adenylyltransferase</shortName>
    </alternativeName>
</protein>
<dbReference type="SUPFAM" id="SSF52374">
    <property type="entry name" value="Nucleotidylyl transferase"/>
    <property type="match status" value="1"/>
</dbReference>
<evidence type="ECO:0000256" key="4">
    <source>
        <dbReference type="ARBA" id="ARBA00022642"/>
    </source>
</evidence>
<evidence type="ECO:0000313" key="13">
    <source>
        <dbReference type="EMBL" id="KGE89067.1"/>
    </source>
</evidence>
<reference evidence="13 14" key="1">
    <citation type="journal article" date="2014" name="Int. J. Syst. Evol. Microbiol.">
        <title>Phaeodactylibacter xiamenensis gen. nov., sp. nov., a member of the family Saprospiraceae isolated from the marine alga Phaeodactylum tricornutum.</title>
        <authorList>
            <person name="Chen Z.Jr."/>
            <person name="Lei X."/>
            <person name="Lai Q."/>
            <person name="Li Y."/>
            <person name="Zhang B."/>
            <person name="Zhang J."/>
            <person name="Zhang H."/>
            <person name="Yang L."/>
            <person name="Zheng W."/>
            <person name="Tian Y."/>
            <person name="Yu Z."/>
            <person name="Xu H.Jr."/>
            <person name="Zheng T."/>
        </authorList>
    </citation>
    <scope>NUCLEOTIDE SEQUENCE [LARGE SCALE GENOMIC DNA]</scope>
    <source>
        <strain evidence="13 14">KD52</strain>
    </source>
</reference>
<evidence type="ECO:0000256" key="9">
    <source>
        <dbReference type="ARBA" id="ARBA00023027"/>
    </source>
</evidence>
<comment type="function">
    <text evidence="1 11">Catalyzes the reversible adenylation of nicotinate mononucleotide (NaMN) to nicotinic acid adenine dinucleotide (NaAD).</text>
</comment>
<dbReference type="EMBL" id="JPOS01000012">
    <property type="protein sequence ID" value="KGE89067.1"/>
    <property type="molecule type" value="Genomic_DNA"/>
</dbReference>
<dbReference type="InterPro" id="IPR014729">
    <property type="entry name" value="Rossmann-like_a/b/a_fold"/>
</dbReference>
<dbReference type="PANTHER" id="PTHR39321">
    <property type="entry name" value="NICOTINATE-NUCLEOTIDE ADENYLYLTRANSFERASE-RELATED"/>
    <property type="match status" value="1"/>
</dbReference>
<evidence type="ECO:0000256" key="8">
    <source>
        <dbReference type="ARBA" id="ARBA00022840"/>
    </source>
</evidence>
<keyword evidence="4 11" id="KW-0662">Pyridine nucleotide biosynthesis</keyword>
<evidence type="ECO:0000256" key="10">
    <source>
        <dbReference type="ARBA" id="ARBA00048721"/>
    </source>
</evidence>
<keyword evidence="5 11" id="KW-0808">Transferase</keyword>
<dbReference type="Pfam" id="PF01467">
    <property type="entry name" value="CTP_transf_like"/>
    <property type="match status" value="1"/>
</dbReference>
<dbReference type="GO" id="GO:0009435">
    <property type="term" value="P:NAD+ biosynthetic process"/>
    <property type="evidence" value="ECO:0007669"/>
    <property type="project" value="UniProtKB-UniRule"/>
</dbReference>
<evidence type="ECO:0000313" key="14">
    <source>
        <dbReference type="Proteomes" id="UP000029736"/>
    </source>
</evidence>
<comment type="similarity">
    <text evidence="3 11">Belongs to the NadD family.</text>
</comment>
<keyword evidence="14" id="KW-1185">Reference proteome</keyword>
<dbReference type="STRING" id="1524460.IX84_04625"/>
<keyword evidence="9 11" id="KW-0520">NAD</keyword>
<keyword evidence="8 11" id="KW-0067">ATP-binding</keyword>
<evidence type="ECO:0000256" key="6">
    <source>
        <dbReference type="ARBA" id="ARBA00022695"/>
    </source>
</evidence>
<evidence type="ECO:0000256" key="2">
    <source>
        <dbReference type="ARBA" id="ARBA00005019"/>
    </source>
</evidence>
<dbReference type="UniPathway" id="UPA00253">
    <property type="reaction ID" value="UER00332"/>
</dbReference>
<feature type="domain" description="Cytidyltransferase-like" evidence="12">
    <location>
        <begin position="6"/>
        <end position="164"/>
    </location>
</feature>
<evidence type="ECO:0000256" key="5">
    <source>
        <dbReference type="ARBA" id="ARBA00022679"/>
    </source>
</evidence>
<sequence length="191" mass="21899">MPKVGLFFGSFNPVHVGHMIIANFMATQTGLEEVWMVVSPHNPLKPKKTLARDHDRLHLVRLAIGDNPKLKASDVEFGLPQPSYTVDTLSYLKEKYPSRQFVLIMGGDNLATLHKWKNYELLLRDHEIFVYQRPSHDLGELQQHPSIKIVEAPLMQISASYIRNCLKAGQSVQYLVPDAVYRYLEEVAIYR</sequence>
<gene>
    <name evidence="11" type="primary">nadD</name>
    <name evidence="13" type="ORF">IX84_04625</name>
</gene>
<dbReference type="GO" id="GO:0005524">
    <property type="term" value="F:ATP binding"/>
    <property type="evidence" value="ECO:0007669"/>
    <property type="project" value="UniProtKB-KW"/>
</dbReference>
<dbReference type="CDD" id="cd02165">
    <property type="entry name" value="NMNAT"/>
    <property type="match status" value="1"/>
</dbReference>
<dbReference type="NCBIfam" id="TIGR00125">
    <property type="entry name" value="cyt_tran_rel"/>
    <property type="match status" value="1"/>
</dbReference>
<dbReference type="GO" id="GO:0004515">
    <property type="term" value="F:nicotinate-nucleotide adenylyltransferase activity"/>
    <property type="evidence" value="ECO:0007669"/>
    <property type="project" value="UniProtKB-UniRule"/>
</dbReference>
<comment type="pathway">
    <text evidence="2 11">Cofactor biosynthesis; NAD(+) biosynthesis; deamido-NAD(+) from nicotinate D-ribonucleotide: step 1/1.</text>
</comment>
<comment type="catalytic activity">
    <reaction evidence="10 11">
        <text>nicotinate beta-D-ribonucleotide + ATP + H(+) = deamido-NAD(+) + diphosphate</text>
        <dbReference type="Rhea" id="RHEA:22860"/>
        <dbReference type="ChEBI" id="CHEBI:15378"/>
        <dbReference type="ChEBI" id="CHEBI:30616"/>
        <dbReference type="ChEBI" id="CHEBI:33019"/>
        <dbReference type="ChEBI" id="CHEBI:57502"/>
        <dbReference type="ChEBI" id="CHEBI:58437"/>
        <dbReference type="EC" id="2.7.7.18"/>
    </reaction>
</comment>
<dbReference type="AlphaFoldDB" id="A0A098SDJ6"/>
<dbReference type="Gene3D" id="3.40.50.620">
    <property type="entry name" value="HUPs"/>
    <property type="match status" value="1"/>
</dbReference>
<keyword evidence="6 11" id="KW-0548">Nucleotidyltransferase</keyword>
<name>A0A098SDJ6_9BACT</name>
<accession>A0A098SDJ6</accession>
<evidence type="ECO:0000256" key="3">
    <source>
        <dbReference type="ARBA" id="ARBA00009014"/>
    </source>
</evidence>
<dbReference type="PANTHER" id="PTHR39321:SF3">
    <property type="entry name" value="PHOSPHOPANTETHEINE ADENYLYLTRANSFERASE"/>
    <property type="match status" value="1"/>
</dbReference>
<comment type="caution">
    <text evidence="13">The sequence shown here is derived from an EMBL/GenBank/DDBJ whole genome shotgun (WGS) entry which is preliminary data.</text>
</comment>
<dbReference type="RefSeq" id="WP_044217281.1">
    <property type="nucleotide sequence ID" value="NZ_JBKAGJ010000001.1"/>
</dbReference>
<dbReference type="EC" id="2.7.7.18" evidence="11"/>
<evidence type="ECO:0000256" key="11">
    <source>
        <dbReference type="HAMAP-Rule" id="MF_00244"/>
    </source>
</evidence>
<proteinExistence type="inferred from homology"/>
<evidence type="ECO:0000259" key="12">
    <source>
        <dbReference type="Pfam" id="PF01467"/>
    </source>
</evidence>
<dbReference type="Proteomes" id="UP000029736">
    <property type="component" value="Unassembled WGS sequence"/>
</dbReference>
<dbReference type="HAMAP" id="MF_00244">
    <property type="entry name" value="NaMN_adenylyltr"/>
    <property type="match status" value="1"/>
</dbReference>
<evidence type="ECO:0000256" key="1">
    <source>
        <dbReference type="ARBA" id="ARBA00002324"/>
    </source>
</evidence>
<dbReference type="NCBIfam" id="TIGR00482">
    <property type="entry name" value="nicotinate (nicotinamide) nucleotide adenylyltransferase"/>
    <property type="match status" value="1"/>
</dbReference>